<feature type="chain" id="PRO_5045449235" description="DUF5640 domain-containing protein" evidence="1">
    <location>
        <begin position="21"/>
        <end position="122"/>
    </location>
</feature>
<evidence type="ECO:0008006" key="4">
    <source>
        <dbReference type="Google" id="ProtNLM"/>
    </source>
</evidence>
<sequence>MRKRKVLMLLVMLSLVFAMACSLQNKAKELKTGKYVMQDTELEDWAWVILKKDNQFQFNRSSALSYMPSGTYSIEDNTLILSVSENEVYRFMIDGDKLIFESGDMAEDFIKEGAIFKLSEKE</sequence>
<dbReference type="Proteomes" id="UP001223886">
    <property type="component" value="Unassembled WGS sequence"/>
</dbReference>
<evidence type="ECO:0000256" key="1">
    <source>
        <dbReference type="SAM" id="SignalP"/>
    </source>
</evidence>
<keyword evidence="3" id="KW-1185">Reference proteome</keyword>
<dbReference type="EMBL" id="JAURUP010000032">
    <property type="protein sequence ID" value="MDP9751752.1"/>
    <property type="molecule type" value="Genomic_DNA"/>
</dbReference>
<feature type="signal peptide" evidence="1">
    <location>
        <begin position="1"/>
        <end position="20"/>
    </location>
</feature>
<evidence type="ECO:0000313" key="2">
    <source>
        <dbReference type="EMBL" id="MDP9751752.1"/>
    </source>
</evidence>
<reference evidence="2 3" key="1">
    <citation type="submission" date="2023-07" db="EMBL/GenBank/DDBJ databases">
        <title>Genomic Encyclopedia of Type Strains, Phase IV (KMG-IV): sequencing the most valuable type-strain genomes for metagenomic binning, comparative biology and taxonomic classification.</title>
        <authorList>
            <person name="Goeker M."/>
        </authorList>
    </citation>
    <scope>NUCLEOTIDE SEQUENCE [LARGE SCALE GENOMIC DNA]</scope>
    <source>
        <strain evidence="2 3">DSM 25963</strain>
    </source>
</reference>
<organism evidence="2 3">
    <name type="scientific">Thermoanaerobacter pentosaceus</name>
    <dbReference type="NCBI Taxonomy" id="694059"/>
    <lineage>
        <taxon>Bacteria</taxon>
        <taxon>Bacillati</taxon>
        <taxon>Bacillota</taxon>
        <taxon>Clostridia</taxon>
        <taxon>Thermoanaerobacterales</taxon>
        <taxon>Thermoanaerobacteraceae</taxon>
        <taxon>Thermoanaerobacter</taxon>
    </lineage>
</organism>
<dbReference type="RefSeq" id="WP_307681515.1">
    <property type="nucleotide sequence ID" value="NZ_JAURUP010000032.1"/>
</dbReference>
<accession>A0ABT9M6K4</accession>
<keyword evidence="1" id="KW-0732">Signal</keyword>
<dbReference type="PROSITE" id="PS51257">
    <property type="entry name" value="PROKAR_LIPOPROTEIN"/>
    <property type="match status" value="1"/>
</dbReference>
<name>A0ABT9M6K4_9THEO</name>
<proteinExistence type="predicted"/>
<protein>
    <recommendedName>
        <fullName evidence="4">DUF5640 domain-containing protein</fullName>
    </recommendedName>
</protein>
<evidence type="ECO:0000313" key="3">
    <source>
        <dbReference type="Proteomes" id="UP001223886"/>
    </source>
</evidence>
<gene>
    <name evidence="2" type="ORF">J2S24_002270</name>
</gene>
<comment type="caution">
    <text evidence="2">The sequence shown here is derived from an EMBL/GenBank/DDBJ whole genome shotgun (WGS) entry which is preliminary data.</text>
</comment>